<organism evidence="2 3">
    <name type="scientific">Corallococcus exercitus</name>
    <dbReference type="NCBI Taxonomy" id="2316736"/>
    <lineage>
        <taxon>Bacteria</taxon>
        <taxon>Pseudomonadati</taxon>
        <taxon>Myxococcota</taxon>
        <taxon>Myxococcia</taxon>
        <taxon>Myxococcales</taxon>
        <taxon>Cystobacterineae</taxon>
        <taxon>Myxococcaceae</taxon>
        <taxon>Corallococcus</taxon>
    </lineage>
</organism>
<comment type="caution">
    <text evidence="2">The sequence shown here is derived from an EMBL/GenBank/DDBJ whole genome shotgun (WGS) entry which is preliminary data.</text>
</comment>
<dbReference type="EMBL" id="JABFJV010000500">
    <property type="protein sequence ID" value="NOK39525.1"/>
    <property type="molecule type" value="Genomic_DNA"/>
</dbReference>
<protein>
    <submittedName>
        <fullName evidence="2">Hemagglutinin</fullName>
    </submittedName>
</protein>
<keyword evidence="3" id="KW-1185">Reference proteome</keyword>
<reference evidence="2 3" key="1">
    <citation type="submission" date="2020-05" db="EMBL/GenBank/DDBJ databases">
        <authorList>
            <person name="Whitworth D."/>
        </authorList>
    </citation>
    <scope>NUCLEOTIDE SEQUENCE [LARGE SCALE GENOMIC DNA]</scope>
    <source>
        <strain evidence="2 3">AB043B</strain>
    </source>
</reference>
<proteinExistence type="predicted"/>
<sequence length="351" mass="34221">MRITLALIVGLLLAQVARAEPDSFGLGTGRDGTLTVLAGGTLFLSVESPLEKNVVAGDQELVVSSPVVSAGDLVMIHESTGLSPTPDVGNPKGVSLSGSVTLGRWELARVETVTTTTPATLVLTAPLRYAYTASRTQVVRVAEFTDVVIQPGARLTASAWNGKSGGILAMLVTGKVINDGRISAEGLGFLGGIFQVSPNEMTGCTGLELEHAKGGSSRGEGVAGMASKTGIPSGRGNLANGGGGANCSASGGGGGGHAGVGGVGGRTATADGQRDEGGQGGAALNYSVFERFTFGGGGGAGHGYDTAGSSGSKGSGVVFIRATAFDGEGVYSASGTSAVASSGNGGGGGGG</sequence>
<feature type="signal peptide" evidence="1">
    <location>
        <begin position="1"/>
        <end position="19"/>
    </location>
</feature>
<feature type="chain" id="PRO_5044075932" evidence="1">
    <location>
        <begin position="20"/>
        <end position="351"/>
    </location>
</feature>
<dbReference type="NCBIfam" id="NF047640">
    <property type="entry name" value="gliding_AgmC_N"/>
    <property type="match status" value="1"/>
</dbReference>
<evidence type="ECO:0000313" key="3">
    <source>
        <dbReference type="Proteomes" id="UP000563426"/>
    </source>
</evidence>
<dbReference type="InterPro" id="IPR058184">
    <property type="entry name" value="AgmC-like_N"/>
</dbReference>
<feature type="non-terminal residue" evidence="2">
    <location>
        <position position="351"/>
    </location>
</feature>
<name>A0A3A8HKU7_9BACT</name>
<dbReference type="AlphaFoldDB" id="A0A3A8HKU7"/>
<evidence type="ECO:0000256" key="1">
    <source>
        <dbReference type="SAM" id="SignalP"/>
    </source>
</evidence>
<accession>A0A3A8HKU7</accession>
<gene>
    <name evidence="2" type="ORF">HMI49_40810</name>
</gene>
<dbReference type="Proteomes" id="UP000563426">
    <property type="component" value="Unassembled WGS sequence"/>
</dbReference>
<evidence type="ECO:0000313" key="2">
    <source>
        <dbReference type="EMBL" id="NOK39525.1"/>
    </source>
</evidence>
<keyword evidence="1" id="KW-0732">Signal</keyword>